<dbReference type="EMBL" id="JBBKZV010000017">
    <property type="protein sequence ID" value="MEJ8824856.1"/>
    <property type="molecule type" value="Genomic_DNA"/>
</dbReference>
<protein>
    <recommendedName>
        <fullName evidence="4">Lipoprotein</fullName>
    </recommendedName>
</protein>
<accession>A0ABU8W6E1</accession>
<keyword evidence="1" id="KW-0732">Signal</keyword>
<reference evidence="2 3" key="1">
    <citation type="submission" date="2024-03" db="EMBL/GenBank/DDBJ databases">
        <title>Novel species of the genus Variovorax.</title>
        <authorList>
            <person name="Liu Q."/>
            <person name="Xin Y.-H."/>
        </authorList>
    </citation>
    <scope>NUCLEOTIDE SEQUENCE [LARGE SCALE GENOMIC DNA]</scope>
    <source>
        <strain evidence="2 3">KACC 18501</strain>
    </source>
</reference>
<dbReference type="RefSeq" id="WP_340365881.1">
    <property type="nucleotide sequence ID" value="NZ_JBBKZV010000017.1"/>
</dbReference>
<evidence type="ECO:0008006" key="4">
    <source>
        <dbReference type="Google" id="ProtNLM"/>
    </source>
</evidence>
<gene>
    <name evidence="2" type="ORF">WKW80_22965</name>
</gene>
<name>A0ABU8W6E1_9BURK</name>
<sequence>MKHVVSWSKHLVAIASLAIAAGCAYNAKANENLAVAAGFKMITPQNPEHQAVLATLPKDKVSPVNYRGANYYVLPDATNNVAYVGGAKQYQAYQQLRTQRQLSNDAFEAKQLDSLNNHDWSGWSGGVGAFTPLP</sequence>
<feature type="chain" id="PRO_5045452571" description="Lipoprotein" evidence="1">
    <location>
        <begin position="21"/>
        <end position="134"/>
    </location>
</feature>
<organism evidence="2 3">
    <name type="scientific">Variovorax humicola</name>
    <dbReference type="NCBI Taxonomy" id="1769758"/>
    <lineage>
        <taxon>Bacteria</taxon>
        <taxon>Pseudomonadati</taxon>
        <taxon>Pseudomonadota</taxon>
        <taxon>Betaproteobacteria</taxon>
        <taxon>Burkholderiales</taxon>
        <taxon>Comamonadaceae</taxon>
        <taxon>Variovorax</taxon>
    </lineage>
</organism>
<dbReference type="PROSITE" id="PS51257">
    <property type="entry name" value="PROKAR_LIPOPROTEIN"/>
    <property type="match status" value="1"/>
</dbReference>
<evidence type="ECO:0000313" key="3">
    <source>
        <dbReference type="Proteomes" id="UP001363010"/>
    </source>
</evidence>
<evidence type="ECO:0000256" key="1">
    <source>
        <dbReference type="SAM" id="SignalP"/>
    </source>
</evidence>
<comment type="caution">
    <text evidence="2">The sequence shown here is derived from an EMBL/GenBank/DDBJ whole genome shotgun (WGS) entry which is preliminary data.</text>
</comment>
<evidence type="ECO:0000313" key="2">
    <source>
        <dbReference type="EMBL" id="MEJ8824856.1"/>
    </source>
</evidence>
<keyword evidence="3" id="KW-1185">Reference proteome</keyword>
<dbReference type="Proteomes" id="UP001363010">
    <property type="component" value="Unassembled WGS sequence"/>
</dbReference>
<proteinExistence type="predicted"/>
<feature type="signal peptide" evidence="1">
    <location>
        <begin position="1"/>
        <end position="20"/>
    </location>
</feature>